<dbReference type="RefSeq" id="WP_233925924.1">
    <property type="nucleotide sequence ID" value="NZ_JAJVKT010000015.1"/>
</dbReference>
<evidence type="ECO:0000259" key="2">
    <source>
        <dbReference type="Pfam" id="PF03981"/>
    </source>
</evidence>
<evidence type="ECO:0000313" key="4">
    <source>
        <dbReference type="EMBL" id="MCE7509579.1"/>
    </source>
</evidence>
<accession>A0A9Q3ZGL0</accession>
<protein>
    <submittedName>
        <fullName evidence="4">DUF3944 domain-containing protein</fullName>
    </submittedName>
</protein>
<comment type="caution">
    <text evidence="4">The sequence shown here is derived from an EMBL/GenBank/DDBJ whole genome shotgun (WGS) entry which is preliminary data.</text>
</comment>
<evidence type="ECO:0000313" key="5">
    <source>
        <dbReference type="Proteomes" id="UP001107961"/>
    </source>
</evidence>
<dbReference type="Pfam" id="PF03981">
    <property type="entry name" value="Ubiq_cyt_C_chap"/>
    <property type="match status" value="1"/>
</dbReference>
<name>A0A9Q3ZGL0_9GAMM</name>
<dbReference type="InterPro" id="IPR021150">
    <property type="entry name" value="Ubiq_cyt_c_chap"/>
</dbReference>
<dbReference type="EMBL" id="JAJVKT010000015">
    <property type="protein sequence ID" value="MCE7509579.1"/>
    <property type="molecule type" value="Genomic_DNA"/>
</dbReference>
<dbReference type="Proteomes" id="UP001107961">
    <property type="component" value="Unassembled WGS sequence"/>
</dbReference>
<sequence>MAYRNDTDLDFLGAMPSADLDDLVDCLTKDKDGDARWTEELTGSELYKKHHPDHNKYWQLVAAELQCFGANSLSTMLRGGKGVPYREVLTDVCSKLSVKYNKDDSTLEIENELISKILNSAIEKMSKSERADFASAIGVTNLKNFTPAALAAAIQIAFKAGGFKSFQLTLIVANAVSRAVLGRGLAFAGNAALMRTASLLAGPVGWILTGALAVVDIAGPAYRVTMPAVIQVALLRKKYEAERDEILEDIEAELGKI</sequence>
<evidence type="ECO:0000259" key="3">
    <source>
        <dbReference type="Pfam" id="PF13099"/>
    </source>
</evidence>
<dbReference type="InterPro" id="IPR025217">
    <property type="entry name" value="DUF3944"/>
</dbReference>
<feature type="domain" description="DUF3944" evidence="3">
    <location>
        <begin position="3"/>
        <end position="37"/>
    </location>
</feature>
<proteinExistence type="inferred from homology"/>
<comment type="similarity">
    <text evidence="1">Belongs to the UPF0174 family.</text>
</comment>
<organism evidence="4 5">
    <name type="scientific">Alloalcanivorax xenomutans</name>
    <dbReference type="NCBI Taxonomy" id="1094342"/>
    <lineage>
        <taxon>Bacteria</taxon>
        <taxon>Pseudomonadati</taxon>
        <taxon>Pseudomonadota</taxon>
        <taxon>Gammaproteobacteria</taxon>
        <taxon>Oceanospirillales</taxon>
        <taxon>Alcanivoracaceae</taxon>
        <taxon>Alloalcanivorax</taxon>
    </lineage>
</organism>
<gene>
    <name evidence="4" type="ORF">LZG35_13090</name>
</gene>
<evidence type="ECO:0000256" key="1">
    <source>
        <dbReference type="ARBA" id="ARBA00006436"/>
    </source>
</evidence>
<feature type="domain" description="Ubiquinol-cytochrome c chaperone" evidence="2">
    <location>
        <begin position="55"/>
        <end position="227"/>
    </location>
</feature>
<reference evidence="4" key="1">
    <citation type="submission" date="2022-01" db="EMBL/GenBank/DDBJ databases">
        <authorList>
            <person name="Karlyshev A.V."/>
            <person name="Jaspars M."/>
        </authorList>
    </citation>
    <scope>NUCLEOTIDE SEQUENCE</scope>
    <source>
        <strain evidence="4">AGSA3-2</strain>
    </source>
</reference>
<dbReference type="AlphaFoldDB" id="A0A9Q3ZGL0"/>
<keyword evidence="5" id="KW-1185">Reference proteome</keyword>
<dbReference type="Pfam" id="PF13099">
    <property type="entry name" value="DUF3944"/>
    <property type="match status" value="1"/>
</dbReference>